<proteinExistence type="predicted"/>
<sequence length="42" mass="4970">MISNLITFVLRLLLQGLHTSEHVRSIDHRTDIFHNHGKHRLL</sequence>
<gene>
    <name evidence="1" type="ORF">EI42_05627</name>
</gene>
<accession>A0A326TVJ8</accession>
<dbReference type="EMBL" id="QKUF01000036">
    <property type="protein sequence ID" value="PZW21091.1"/>
    <property type="molecule type" value="Genomic_DNA"/>
</dbReference>
<comment type="caution">
    <text evidence="1">The sequence shown here is derived from an EMBL/GenBank/DDBJ whole genome shotgun (WGS) entry which is preliminary data.</text>
</comment>
<protein>
    <submittedName>
        <fullName evidence="1">Uncharacterized protein</fullName>
    </submittedName>
</protein>
<keyword evidence="2" id="KW-1185">Reference proteome</keyword>
<dbReference type="Proteomes" id="UP000248806">
    <property type="component" value="Unassembled WGS sequence"/>
</dbReference>
<evidence type="ECO:0000313" key="1">
    <source>
        <dbReference type="EMBL" id="PZW21091.1"/>
    </source>
</evidence>
<evidence type="ECO:0000313" key="2">
    <source>
        <dbReference type="Proteomes" id="UP000248806"/>
    </source>
</evidence>
<reference evidence="1 2" key="1">
    <citation type="submission" date="2018-06" db="EMBL/GenBank/DDBJ databases">
        <title>Genomic Encyclopedia of Archaeal and Bacterial Type Strains, Phase II (KMG-II): from individual species to whole genera.</title>
        <authorList>
            <person name="Goeker M."/>
        </authorList>
    </citation>
    <scope>NUCLEOTIDE SEQUENCE [LARGE SCALE GENOMIC DNA]</scope>
    <source>
        <strain evidence="1 2">ATCC BAA-1881</strain>
    </source>
</reference>
<dbReference type="AlphaFoldDB" id="A0A326TVJ8"/>
<name>A0A326TVJ8_THEHA</name>
<organism evidence="1 2">
    <name type="scientific">Thermosporothrix hazakensis</name>
    <dbReference type="NCBI Taxonomy" id="644383"/>
    <lineage>
        <taxon>Bacteria</taxon>
        <taxon>Bacillati</taxon>
        <taxon>Chloroflexota</taxon>
        <taxon>Ktedonobacteria</taxon>
        <taxon>Ktedonobacterales</taxon>
        <taxon>Thermosporotrichaceae</taxon>
        <taxon>Thermosporothrix</taxon>
    </lineage>
</organism>